<dbReference type="EMBL" id="CP000835">
    <property type="protein sequence ID" value="ABV95894.1"/>
    <property type="molecule type" value="Genomic_DNA"/>
</dbReference>
<dbReference type="InterPro" id="IPR036629">
    <property type="entry name" value="YjbJ_sf"/>
</dbReference>
<dbReference type="InterPro" id="IPR008462">
    <property type="entry name" value="CsbD"/>
</dbReference>
<dbReference type="OrthoDB" id="9796058at2"/>
<accession>A8LUH7</accession>
<dbReference type="AlphaFoldDB" id="A8LUH7"/>
<name>A8LUH7_DINSH</name>
<dbReference type="HOGENOM" id="CLU_135567_4_1_5"/>
<organism evidence="4 5">
    <name type="scientific">Dinoroseobacter shibae (strain DSM 16493 / NCIMB 14021 / DFL 12)</name>
    <dbReference type="NCBI Taxonomy" id="398580"/>
    <lineage>
        <taxon>Bacteria</taxon>
        <taxon>Pseudomonadati</taxon>
        <taxon>Pseudomonadota</taxon>
        <taxon>Alphaproteobacteria</taxon>
        <taxon>Rhodobacterales</taxon>
        <taxon>Roseobacteraceae</taxon>
        <taxon>Dinoroseobacter</taxon>
    </lineage>
</organism>
<feature type="domain" description="CsbD-like" evidence="3">
    <location>
        <begin position="4"/>
        <end position="56"/>
    </location>
</feature>
<keyword evidence="4" id="KW-0614">Plasmid</keyword>
<sequence length="65" mass="7673">MDSDRIEGKWTELKGKLREQYGDLTDDEIEEARGNREQLEGKLQQKYGKTKDEARKEVDRMLDSI</sequence>
<proteinExistence type="inferred from homology"/>
<dbReference type="PANTHER" id="PTHR34977:SF1">
    <property type="entry name" value="UPF0337 PROTEIN YJBJ"/>
    <property type="match status" value="1"/>
</dbReference>
<dbReference type="SUPFAM" id="SSF69047">
    <property type="entry name" value="Hypothetical protein YjbJ"/>
    <property type="match status" value="1"/>
</dbReference>
<geneLocation type="plasmid" evidence="4 5">
    <name>pDSHI05</name>
</geneLocation>
<dbReference type="eggNOG" id="COG3237">
    <property type="taxonomic scope" value="Bacteria"/>
</dbReference>
<feature type="compositionally biased region" description="Basic and acidic residues" evidence="2">
    <location>
        <begin position="49"/>
        <end position="65"/>
    </location>
</feature>
<dbReference type="KEGG" id="dsh:Dshi_4184"/>
<evidence type="ECO:0000313" key="4">
    <source>
        <dbReference type="EMBL" id="ABV95894.1"/>
    </source>
</evidence>
<dbReference type="Pfam" id="PF05532">
    <property type="entry name" value="CsbD"/>
    <property type="match status" value="1"/>
</dbReference>
<feature type="region of interest" description="Disordered" evidence="2">
    <location>
        <begin position="39"/>
        <end position="65"/>
    </location>
</feature>
<evidence type="ECO:0000313" key="5">
    <source>
        <dbReference type="Proteomes" id="UP000006833"/>
    </source>
</evidence>
<dbReference type="Gene3D" id="1.10.1470.10">
    <property type="entry name" value="YjbJ"/>
    <property type="match status" value="1"/>
</dbReference>
<evidence type="ECO:0000256" key="2">
    <source>
        <dbReference type="SAM" id="MobiDB-lite"/>
    </source>
</evidence>
<keyword evidence="5" id="KW-1185">Reference proteome</keyword>
<gene>
    <name evidence="4" type="ordered locus">Dshi_4184</name>
</gene>
<protein>
    <submittedName>
        <fullName evidence="4">CsbD family protein</fullName>
    </submittedName>
</protein>
<dbReference type="InterPro" id="IPR050423">
    <property type="entry name" value="UPF0337_stress_rsp"/>
</dbReference>
<dbReference type="InterPro" id="IPR026042">
    <property type="entry name" value="YjbJ"/>
</dbReference>
<dbReference type="RefSeq" id="WP_012187461.1">
    <property type="nucleotide sequence ID" value="NC_009959.1"/>
</dbReference>
<evidence type="ECO:0000259" key="3">
    <source>
        <dbReference type="Pfam" id="PF05532"/>
    </source>
</evidence>
<dbReference type="Proteomes" id="UP000006833">
    <property type="component" value="Plasmid pDSHI05"/>
</dbReference>
<reference evidence="5" key="1">
    <citation type="journal article" date="2010" name="ISME J.">
        <title>The complete genome sequence of the algal symbiont Dinoroseobacter shibae: a hitchhiker's guide to life in the sea.</title>
        <authorList>
            <person name="Wagner-Dobler I."/>
            <person name="Ballhausen B."/>
            <person name="Berger M."/>
            <person name="Brinkhoff T."/>
            <person name="Buchholz I."/>
            <person name="Bunk B."/>
            <person name="Cypionka H."/>
            <person name="Daniel R."/>
            <person name="Drepper T."/>
            <person name="Gerdts G."/>
            <person name="Hahnke S."/>
            <person name="Han C."/>
            <person name="Jahn D."/>
            <person name="Kalhoefer D."/>
            <person name="Kiss H."/>
            <person name="Klenk H.P."/>
            <person name="Kyrpides N."/>
            <person name="Liebl W."/>
            <person name="Liesegang H."/>
            <person name="Meincke L."/>
            <person name="Pati A."/>
            <person name="Petersen J."/>
            <person name="Piekarski T."/>
            <person name="Pommerenke C."/>
            <person name="Pradella S."/>
            <person name="Pukall R."/>
            <person name="Rabus R."/>
            <person name="Stackebrandt E."/>
            <person name="Thole S."/>
            <person name="Thompson L."/>
            <person name="Tielen P."/>
            <person name="Tomasch J."/>
            <person name="von Jan M."/>
            <person name="Wanphrut N."/>
            <person name="Wichels A."/>
            <person name="Zech H."/>
            <person name="Simon M."/>
        </authorList>
    </citation>
    <scope>NUCLEOTIDE SEQUENCE [LARGE SCALE GENOMIC DNA]</scope>
    <source>
        <strain evidence="5">DSM 16493 / NCIMB 14021 / DFL 12</strain>
        <plasmid evidence="5">Plasmid pDSHI05</plasmid>
    </source>
</reference>
<dbReference type="PANTHER" id="PTHR34977">
    <property type="entry name" value="UPF0337 PROTEIN YJBJ"/>
    <property type="match status" value="1"/>
</dbReference>
<evidence type="ECO:0000256" key="1">
    <source>
        <dbReference type="ARBA" id="ARBA00009129"/>
    </source>
</evidence>
<dbReference type="PIRSF" id="PIRSF039008">
    <property type="entry name" value="YjbJ"/>
    <property type="match status" value="1"/>
</dbReference>
<comment type="similarity">
    <text evidence="1">Belongs to the UPF0337 (CsbD) family.</text>
</comment>